<proteinExistence type="predicted"/>
<name>A0AAV6TMH7_9ARAC</name>
<accession>A0AAV6TMH7</accession>
<evidence type="ECO:0000313" key="2">
    <source>
        <dbReference type="EMBL" id="KAG8172974.1"/>
    </source>
</evidence>
<protein>
    <recommendedName>
        <fullName evidence="1">Integrase catalytic domain-containing protein</fullName>
    </recommendedName>
</protein>
<organism evidence="2 3">
    <name type="scientific">Oedothorax gibbosus</name>
    <dbReference type="NCBI Taxonomy" id="931172"/>
    <lineage>
        <taxon>Eukaryota</taxon>
        <taxon>Metazoa</taxon>
        <taxon>Ecdysozoa</taxon>
        <taxon>Arthropoda</taxon>
        <taxon>Chelicerata</taxon>
        <taxon>Arachnida</taxon>
        <taxon>Araneae</taxon>
        <taxon>Araneomorphae</taxon>
        <taxon>Entelegynae</taxon>
        <taxon>Araneoidea</taxon>
        <taxon>Linyphiidae</taxon>
        <taxon>Erigoninae</taxon>
        <taxon>Oedothorax</taxon>
    </lineage>
</organism>
<evidence type="ECO:0000259" key="1">
    <source>
        <dbReference type="PROSITE" id="PS50994"/>
    </source>
</evidence>
<reference evidence="2 3" key="1">
    <citation type="journal article" date="2022" name="Nat. Ecol. Evol.">
        <title>A masculinizing supergene underlies an exaggerated male reproductive morph in a spider.</title>
        <authorList>
            <person name="Hendrickx F."/>
            <person name="De Corte Z."/>
            <person name="Sonet G."/>
            <person name="Van Belleghem S.M."/>
            <person name="Kostlbacher S."/>
            <person name="Vangestel C."/>
        </authorList>
    </citation>
    <scope>NUCLEOTIDE SEQUENCE [LARGE SCALE GENOMIC DNA]</scope>
    <source>
        <strain evidence="2">W744_W776</strain>
    </source>
</reference>
<dbReference type="InterPro" id="IPR036397">
    <property type="entry name" value="RNaseH_sf"/>
</dbReference>
<dbReference type="InterPro" id="IPR012337">
    <property type="entry name" value="RNaseH-like_sf"/>
</dbReference>
<sequence>MGRDIAEWCKACLECQKNKIHRHTKSAIGDYPLPSCRFSHINVDVVGPLPTSCGFSYVLTCVDRFSRWPEAFPMVDQTAATIAVTFFAGWISRFGVPECISTDQGRSFESDLCHALMKFLGTEKLRTTAYNPASNGLVERFHRQLKQAIRCQATDKWVQVLPSVLLGIRSCVKEDLGVSVAEMVYGTTLRLPGEFFRSSPSAETPTHADFVHRLRDTMQKLQPTPTSRHSKTDVFVAKELSQSSHVFVRQDCVRKPLQQPYEGPFKVIQRNPSSSSSG</sequence>
<keyword evidence="3" id="KW-1185">Reference proteome</keyword>
<feature type="domain" description="Integrase catalytic" evidence="1">
    <location>
        <begin position="28"/>
        <end position="200"/>
    </location>
</feature>
<dbReference type="GO" id="GO:0015074">
    <property type="term" value="P:DNA integration"/>
    <property type="evidence" value="ECO:0007669"/>
    <property type="project" value="InterPro"/>
</dbReference>
<dbReference type="Pfam" id="PF00665">
    <property type="entry name" value="rve"/>
    <property type="match status" value="1"/>
</dbReference>
<dbReference type="PANTHER" id="PTHR38681:SF1">
    <property type="entry name" value="RETROVIRUS-RELATED POL POLYPROTEIN FROM TRANSPOSON 412-LIKE PROTEIN"/>
    <property type="match status" value="1"/>
</dbReference>
<dbReference type="SUPFAM" id="SSF53098">
    <property type="entry name" value="Ribonuclease H-like"/>
    <property type="match status" value="1"/>
</dbReference>
<gene>
    <name evidence="2" type="ORF">JTE90_016896</name>
</gene>
<dbReference type="AlphaFoldDB" id="A0AAV6TMH7"/>
<dbReference type="PANTHER" id="PTHR38681">
    <property type="entry name" value="RETROVIRUS-RELATED POL POLYPROTEIN FROM TRANSPOSON 412-LIKE PROTEIN-RELATED"/>
    <property type="match status" value="1"/>
</dbReference>
<dbReference type="PROSITE" id="PS50994">
    <property type="entry name" value="INTEGRASE"/>
    <property type="match status" value="1"/>
</dbReference>
<comment type="caution">
    <text evidence="2">The sequence shown here is derived from an EMBL/GenBank/DDBJ whole genome shotgun (WGS) entry which is preliminary data.</text>
</comment>
<dbReference type="InterPro" id="IPR001584">
    <property type="entry name" value="Integrase_cat-core"/>
</dbReference>
<dbReference type="Proteomes" id="UP000827092">
    <property type="component" value="Unassembled WGS sequence"/>
</dbReference>
<dbReference type="Gene3D" id="3.30.420.10">
    <property type="entry name" value="Ribonuclease H-like superfamily/Ribonuclease H"/>
    <property type="match status" value="1"/>
</dbReference>
<evidence type="ECO:0000313" key="3">
    <source>
        <dbReference type="Proteomes" id="UP000827092"/>
    </source>
</evidence>
<dbReference type="EMBL" id="JAFNEN010002194">
    <property type="protein sequence ID" value="KAG8172974.1"/>
    <property type="molecule type" value="Genomic_DNA"/>
</dbReference>
<dbReference type="FunFam" id="3.30.420.10:FF:000032">
    <property type="entry name" value="Retrovirus-related Pol polyprotein from transposon 297-like Protein"/>
    <property type="match status" value="1"/>
</dbReference>
<dbReference type="GO" id="GO:0003676">
    <property type="term" value="F:nucleic acid binding"/>
    <property type="evidence" value="ECO:0007669"/>
    <property type="project" value="InterPro"/>
</dbReference>